<feature type="chain" id="PRO_5032684960" evidence="4">
    <location>
        <begin position="16"/>
        <end position="377"/>
    </location>
</feature>
<accession>A0A812MV10</accession>
<keyword evidence="1" id="KW-0344">Guanine-nucleotide releasing factor</keyword>
<feature type="repeat" description="RCC1" evidence="3">
    <location>
        <begin position="35"/>
        <end position="84"/>
    </location>
</feature>
<organism evidence="6 7">
    <name type="scientific">Symbiodinium natans</name>
    <dbReference type="NCBI Taxonomy" id="878477"/>
    <lineage>
        <taxon>Eukaryota</taxon>
        <taxon>Sar</taxon>
        <taxon>Alveolata</taxon>
        <taxon>Dinophyceae</taxon>
        <taxon>Suessiales</taxon>
        <taxon>Symbiodiniaceae</taxon>
        <taxon>Symbiodinium</taxon>
    </lineage>
</organism>
<dbReference type="PROSITE" id="PS50012">
    <property type="entry name" value="RCC1_3"/>
    <property type="match status" value="6"/>
</dbReference>
<dbReference type="EMBL" id="CAJNDS010001746">
    <property type="protein sequence ID" value="CAE7275910.1"/>
    <property type="molecule type" value="Genomic_DNA"/>
</dbReference>
<evidence type="ECO:0000256" key="3">
    <source>
        <dbReference type="PROSITE-ProRule" id="PRU00235"/>
    </source>
</evidence>
<keyword evidence="4" id="KW-0732">Signal</keyword>
<evidence type="ECO:0000313" key="6">
    <source>
        <dbReference type="EMBL" id="CAE7275910.1"/>
    </source>
</evidence>
<sequence>MMFLAAALLPCFTTAFKVTAVSAGGDHALMLLENGEVFAAGDNRHGQLCIGHKKAVDAAVRVDIGEKVKAVAAGCSHSLLITESGDVYAAGDNNHGQLGTGGSGSSEAFPVPTKMDLSALGAKVASVAAGCWFSLLLLESGEVYGVGLNSFGQLGLGATSPSVHTSLVKMQLTGKASSIAAGCTHSLVLLENGEVYGTGDNLDGQLGIGNTQDQATPSKVRAASRVVAIAAGTYHSLLLMENGEVAAVGSNLHGQLGIGSFDSQVLPGTWLLEAEAPVKAVAAGDFHSLVLLESGDVYATGDNSYRQLGIGVWDMTPTPRLMRLDESVTAVGAGWSYSLMIAESGEVFSAGYHLIHSREAGHAEHRPALPTRMECCG</sequence>
<dbReference type="InterPro" id="IPR000408">
    <property type="entry name" value="Reg_chr_condens"/>
</dbReference>
<feature type="repeat" description="RCC1" evidence="3">
    <location>
        <begin position="141"/>
        <end position="192"/>
    </location>
</feature>
<keyword evidence="7" id="KW-1185">Reference proteome</keyword>
<dbReference type="PRINTS" id="PR00633">
    <property type="entry name" value="RCCNDNSATION"/>
</dbReference>
<reference evidence="6" key="1">
    <citation type="submission" date="2021-02" db="EMBL/GenBank/DDBJ databases">
        <authorList>
            <person name="Dougan E. K."/>
            <person name="Rhodes N."/>
            <person name="Thang M."/>
            <person name="Chan C."/>
        </authorList>
    </citation>
    <scope>NUCLEOTIDE SEQUENCE</scope>
</reference>
<feature type="repeat" description="RCC1" evidence="3">
    <location>
        <begin position="243"/>
        <end position="294"/>
    </location>
</feature>
<protein>
    <submittedName>
        <fullName evidence="6">UVR8 protein</fullName>
    </submittedName>
</protein>
<feature type="repeat" description="RCC1" evidence="3">
    <location>
        <begin position="295"/>
        <end position="344"/>
    </location>
</feature>
<evidence type="ECO:0000313" key="7">
    <source>
        <dbReference type="Proteomes" id="UP000604046"/>
    </source>
</evidence>
<gene>
    <name evidence="6" type="primary">UVR8</name>
    <name evidence="6" type="ORF">SNAT2548_LOCUS14634</name>
</gene>
<dbReference type="PANTHER" id="PTHR45982">
    <property type="entry name" value="REGULATOR OF CHROMOSOME CONDENSATION"/>
    <property type="match status" value="1"/>
</dbReference>
<dbReference type="SUPFAM" id="SSF50985">
    <property type="entry name" value="RCC1/BLIP-II"/>
    <property type="match status" value="2"/>
</dbReference>
<dbReference type="PANTHER" id="PTHR45982:SF1">
    <property type="entry name" value="REGULATOR OF CHROMOSOME CONDENSATION"/>
    <property type="match status" value="1"/>
</dbReference>
<comment type="caution">
    <text evidence="6">The sequence shown here is derived from an EMBL/GenBank/DDBJ whole genome shotgun (WGS) entry which is preliminary data.</text>
</comment>
<evidence type="ECO:0000256" key="2">
    <source>
        <dbReference type="ARBA" id="ARBA00022737"/>
    </source>
</evidence>
<dbReference type="Pfam" id="PF25390">
    <property type="entry name" value="WD40_RLD"/>
    <property type="match status" value="1"/>
</dbReference>
<dbReference type="PROSITE" id="PS00626">
    <property type="entry name" value="RCC1_2"/>
    <property type="match status" value="4"/>
</dbReference>
<dbReference type="Proteomes" id="UP000604046">
    <property type="component" value="Unassembled WGS sequence"/>
</dbReference>
<dbReference type="InterPro" id="IPR051553">
    <property type="entry name" value="Ran_GTPase-activating"/>
</dbReference>
<evidence type="ECO:0000259" key="5">
    <source>
        <dbReference type="Pfam" id="PF25390"/>
    </source>
</evidence>
<dbReference type="InterPro" id="IPR009091">
    <property type="entry name" value="RCC1/BLIP-II"/>
</dbReference>
<feature type="repeat" description="RCC1" evidence="3">
    <location>
        <begin position="193"/>
        <end position="242"/>
    </location>
</feature>
<evidence type="ECO:0000256" key="1">
    <source>
        <dbReference type="ARBA" id="ARBA00022658"/>
    </source>
</evidence>
<feature type="repeat" description="RCC1" evidence="3">
    <location>
        <begin position="85"/>
        <end position="140"/>
    </location>
</feature>
<dbReference type="OrthoDB" id="10256179at2759"/>
<feature type="domain" description="RCC1-like" evidence="5">
    <location>
        <begin position="106"/>
        <end position="356"/>
    </location>
</feature>
<name>A0A812MV10_9DINO</name>
<dbReference type="Gene3D" id="2.130.10.30">
    <property type="entry name" value="Regulator of chromosome condensation 1/beta-lactamase-inhibitor protein II"/>
    <property type="match status" value="2"/>
</dbReference>
<keyword evidence="2" id="KW-0677">Repeat</keyword>
<proteinExistence type="predicted"/>
<evidence type="ECO:0000256" key="4">
    <source>
        <dbReference type="SAM" id="SignalP"/>
    </source>
</evidence>
<dbReference type="InterPro" id="IPR058923">
    <property type="entry name" value="RCC1-like_dom"/>
</dbReference>
<feature type="signal peptide" evidence="4">
    <location>
        <begin position="1"/>
        <end position="15"/>
    </location>
</feature>
<dbReference type="AlphaFoldDB" id="A0A812MV10"/>
<dbReference type="Pfam" id="PF13540">
    <property type="entry name" value="RCC1_2"/>
    <property type="match status" value="2"/>
</dbReference>